<keyword evidence="8" id="KW-1185">Reference proteome</keyword>
<feature type="transmembrane region" description="Helical" evidence="5">
    <location>
        <begin position="79"/>
        <end position="99"/>
    </location>
</feature>
<evidence type="ECO:0000256" key="5">
    <source>
        <dbReference type="SAM" id="Phobius"/>
    </source>
</evidence>
<dbReference type="PANTHER" id="PTHR23017">
    <property type="entry name" value="SERPENTINE RECEPTOR, CLASS X"/>
    <property type="match status" value="1"/>
</dbReference>
<evidence type="ECO:0000256" key="3">
    <source>
        <dbReference type="ARBA" id="ARBA00022989"/>
    </source>
</evidence>
<evidence type="ECO:0000313" key="8">
    <source>
        <dbReference type="Proteomes" id="UP000008281"/>
    </source>
</evidence>
<name>E3LHF6_CAERE</name>
<keyword evidence="4 5" id="KW-0472">Membrane</keyword>
<dbReference type="Proteomes" id="UP000008281">
    <property type="component" value="Unassembled WGS sequence"/>
</dbReference>
<evidence type="ECO:0000256" key="2">
    <source>
        <dbReference type="ARBA" id="ARBA00022692"/>
    </source>
</evidence>
<evidence type="ECO:0000313" key="7">
    <source>
        <dbReference type="EMBL" id="EFO95285.1"/>
    </source>
</evidence>
<dbReference type="eggNOG" id="ENOG502TJD9">
    <property type="taxonomic scope" value="Eukaryota"/>
</dbReference>
<dbReference type="PANTHER" id="PTHR23017:SF18">
    <property type="entry name" value="G-PROTEIN COUPLED RECEPTORS FAMILY 1 PROFILE DOMAIN-CONTAINING PROTEIN"/>
    <property type="match status" value="1"/>
</dbReference>
<evidence type="ECO:0000256" key="4">
    <source>
        <dbReference type="ARBA" id="ARBA00023136"/>
    </source>
</evidence>
<keyword evidence="2 5" id="KW-0812">Transmembrane</keyword>
<dbReference type="EMBL" id="DS268409">
    <property type="protein sequence ID" value="EFO95285.1"/>
    <property type="molecule type" value="Genomic_DNA"/>
</dbReference>
<comment type="subcellular location">
    <subcellularLocation>
        <location evidence="1">Membrane</location>
    </subcellularLocation>
</comment>
<dbReference type="HOGENOM" id="CLU_059630_1_0_1"/>
<sequence length="292" mass="33462">MDGVTNTTFALLPMSILGFFTNWFVFQSLLRLKSFRHSFGYLSASQSLADAIHSSIFLFFFCPMILLNQPTMKKYVNHLGFGILTCYELSLYTHFAISINRVFAVWIPRSYSTAFSVQNTIVIIGIIWTVIVFLNATFYEYLCEILYDEQSFSLVFGKTETCGLVGLYGDLFKNLIAIIILIIFDILTLVGVRKTRASISIGTATQHKISNREKRFLKQIIFQSIIFVLELSSYFFIPQLTKKPLVFFYSTTFAYVTVHVLDGLCMIIIYPDIRALLFCRKHTIQSSSLNKT</sequence>
<feature type="transmembrane region" description="Helical" evidence="5">
    <location>
        <begin position="246"/>
        <end position="270"/>
    </location>
</feature>
<feature type="transmembrane region" description="Helical" evidence="5">
    <location>
        <begin position="175"/>
        <end position="192"/>
    </location>
</feature>
<organism evidence="8">
    <name type="scientific">Caenorhabditis remanei</name>
    <name type="common">Caenorhabditis vulgaris</name>
    <dbReference type="NCBI Taxonomy" id="31234"/>
    <lineage>
        <taxon>Eukaryota</taxon>
        <taxon>Metazoa</taxon>
        <taxon>Ecdysozoa</taxon>
        <taxon>Nematoda</taxon>
        <taxon>Chromadorea</taxon>
        <taxon>Rhabditida</taxon>
        <taxon>Rhabditina</taxon>
        <taxon>Rhabditomorpha</taxon>
        <taxon>Rhabditoidea</taxon>
        <taxon>Rhabditidae</taxon>
        <taxon>Peloderinae</taxon>
        <taxon>Caenorhabditis</taxon>
    </lineage>
</organism>
<feature type="transmembrane region" description="Helical" evidence="5">
    <location>
        <begin position="47"/>
        <end position="67"/>
    </location>
</feature>
<dbReference type="Pfam" id="PF10328">
    <property type="entry name" value="7TM_GPCR_Srx"/>
    <property type="match status" value="1"/>
</dbReference>
<proteinExistence type="predicted"/>
<feature type="transmembrane region" description="Helical" evidence="5">
    <location>
        <begin position="220"/>
        <end position="240"/>
    </location>
</feature>
<reference evidence="7" key="1">
    <citation type="submission" date="2007-07" db="EMBL/GenBank/DDBJ databases">
        <title>PCAP assembly of the Caenorhabditis remanei genome.</title>
        <authorList>
            <consortium name="The Caenorhabditis remanei Sequencing Consortium"/>
            <person name="Wilson R.K."/>
        </authorList>
    </citation>
    <scope>NUCLEOTIDE SEQUENCE [LARGE SCALE GENOMIC DNA]</scope>
    <source>
        <strain evidence="7">PB4641</strain>
    </source>
</reference>
<dbReference type="Gene3D" id="1.20.1070.10">
    <property type="entry name" value="Rhodopsin 7-helix transmembrane proteins"/>
    <property type="match status" value="1"/>
</dbReference>
<gene>
    <name evidence="7" type="ORF">CRE_09199</name>
</gene>
<dbReference type="AlphaFoldDB" id="E3LHF6"/>
<dbReference type="STRING" id="31234.E3LHF6"/>
<dbReference type="CDD" id="cd00637">
    <property type="entry name" value="7tm_classA_rhodopsin-like"/>
    <property type="match status" value="1"/>
</dbReference>
<feature type="domain" description="G-protein coupled receptors family 1 profile" evidence="6">
    <location>
        <begin position="21"/>
        <end position="229"/>
    </location>
</feature>
<feature type="transmembrane region" description="Helical" evidence="5">
    <location>
        <begin position="6"/>
        <end position="26"/>
    </location>
</feature>
<dbReference type="OMA" id="YTHFAIS"/>
<dbReference type="PROSITE" id="PS50262">
    <property type="entry name" value="G_PROTEIN_RECEP_F1_2"/>
    <property type="match status" value="1"/>
</dbReference>
<dbReference type="OrthoDB" id="5825164at2759"/>
<accession>E3LHF6</accession>
<dbReference type="GO" id="GO:0016020">
    <property type="term" value="C:membrane"/>
    <property type="evidence" value="ECO:0007669"/>
    <property type="project" value="UniProtKB-SubCell"/>
</dbReference>
<protein>
    <recommendedName>
        <fullName evidence="6">G-protein coupled receptors family 1 profile domain-containing protein</fullName>
    </recommendedName>
</protein>
<dbReference type="InterPro" id="IPR017452">
    <property type="entry name" value="GPCR_Rhodpsn_7TM"/>
</dbReference>
<dbReference type="InParanoid" id="E3LHF6"/>
<evidence type="ECO:0000256" key="1">
    <source>
        <dbReference type="ARBA" id="ARBA00004370"/>
    </source>
</evidence>
<dbReference type="SUPFAM" id="SSF81321">
    <property type="entry name" value="Family A G protein-coupled receptor-like"/>
    <property type="match status" value="1"/>
</dbReference>
<feature type="transmembrane region" description="Helical" evidence="5">
    <location>
        <begin position="120"/>
        <end position="139"/>
    </location>
</feature>
<dbReference type="InterPro" id="IPR019430">
    <property type="entry name" value="7TM_GPCR_serpentine_rcpt_Srx"/>
</dbReference>
<keyword evidence="3 5" id="KW-1133">Transmembrane helix</keyword>
<evidence type="ECO:0000259" key="6">
    <source>
        <dbReference type="PROSITE" id="PS50262"/>
    </source>
</evidence>